<evidence type="ECO:0000313" key="1">
    <source>
        <dbReference type="EMBL" id="KRM77943.1"/>
    </source>
</evidence>
<dbReference type="InterPro" id="IPR014347">
    <property type="entry name" value="Tautomerase/MIF_sf"/>
</dbReference>
<gene>
    <name evidence="1" type="ORF">FC82_GL001570</name>
</gene>
<name>A0A0R2BFK9_SECCO</name>
<reference evidence="1 2" key="1">
    <citation type="journal article" date="2015" name="Genome Announc.">
        <title>Expanding the biotechnology potential of lactobacilli through comparative genomics of 213 strains and associated genera.</title>
        <authorList>
            <person name="Sun Z."/>
            <person name="Harris H.M."/>
            <person name="McCann A."/>
            <person name="Guo C."/>
            <person name="Argimon S."/>
            <person name="Zhang W."/>
            <person name="Yang X."/>
            <person name="Jeffery I.B."/>
            <person name="Cooney J.C."/>
            <person name="Kagawa T.F."/>
            <person name="Liu W."/>
            <person name="Song Y."/>
            <person name="Salvetti E."/>
            <person name="Wrobel A."/>
            <person name="Rasinkangas P."/>
            <person name="Parkhill J."/>
            <person name="Rea M.C."/>
            <person name="O'Sullivan O."/>
            <person name="Ritari J."/>
            <person name="Douillard F.P."/>
            <person name="Paul Ross R."/>
            <person name="Yang R."/>
            <person name="Briner A.E."/>
            <person name="Felis G.E."/>
            <person name="de Vos W.M."/>
            <person name="Barrangou R."/>
            <person name="Klaenhammer T.R."/>
            <person name="Caufield P.W."/>
            <person name="Cui Y."/>
            <person name="Zhang H."/>
            <person name="O'Toole P.W."/>
        </authorList>
    </citation>
    <scope>NUCLEOTIDE SEQUENCE [LARGE SCALE GENOMIC DNA]</scope>
    <source>
        <strain evidence="1 2">DSM 20515</strain>
    </source>
</reference>
<proteinExistence type="predicted"/>
<dbReference type="AlphaFoldDB" id="A0A0R2BFK9"/>
<dbReference type="STRING" id="33960.TY91_11645"/>
<evidence type="ECO:0000313" key="2">
    <source>
        <dbReference type="Proteomes" id="UP000051845"/>
    </source>
</evidence>
<protein>
    <submittedName>
        <fullName evidence="1">4-oxalocrotonate tautomerase</fullName>
    </submittedName>
</protein>
<dbReference type="EMBL" id="AYYR01000003">
    <property type="protein sequence ID" value="KRM77943.1"/>
    <property type="molecule type" value="Genomic_DNA"/>
</dbReference>
<dbReference type="Proteomes" id="UP000051845">
    <property type="component" value="Unassembled WGS sequence"/>
</dbReference>
<comment type="caution">
    <text evidence="1">The sequence shown here is derived from an EMBL/GenBank/DDBJ whole genome shotgun (WGS) entry which is preliminary data.</text>
</comment>
<dbReference type="PANTHER" id="PTHR38460:SF1">
    <property type="entry name" value="TAUTOMERASE YOLI-RELATED"/>
    <property type="match status" value="1"/>
</dbReference>
<accession>A0A0R2BFK9</accession>
<dbReference type="Gene3D" id="3.30.429.10">
    <property type="entry name" value="Macrophage Migration Inhibitory Factor"/>
    <property type="match status" value="1"/>
</dbReference>
<dbReference type="RefSeq" id="WP_054762561.1">
    <property type="nucleotide sequence ID" value="NZ_AYYR01000003.1"/>
</dbReference>
<dbReference type="PATRIC" id="fig|1423733.4.peg.1652"/>
<sequence>MPLLQFNLVKDAWTPADVQEILDTAYDVTLSIFHAPQGDRYQTVSYFTPENLIMKDTGLGFERSNKRILLNIRTRPRTKDEKVAFYQQLFEQLHARFNLSAHDLMVNMVENSDADWSFDGGKAQFLTGDL</sequence>
<dbReference type="Pfam" id="PF14552">
    <property type="entry name" value="Tautomerase_2"/>
    <property type="match status" value="1"/>
</dbReference>
<organism evidence="1 2">
    <name type="scientific">Secundilactobacillus collinoides DSM 20515 = JCM 1123</name>
    <dbReference type="NCBI Taxonomy" id="1423733"/>
    <lineage>
        <taxon>Bacteria</taxon>
        <taxon>Bacillati</taxon>
        <taxon>Bacillota</taxon>
        <taxon>Bacilli</taxon>
        <taxon>Lactobacillales</taxon>
        <taxon>Lactobacillaceae</taxon>
        <taxon>Secundilactobacillus</taxon>
    </lineage>
</organism>
<dbReference type="SUPFAM" id="SSF55331">
    <property type="entry name" value="Tautomerase/MIF"/>
    <property type="match status" value="1"/>
</dbReference>
<dbReference type="PANTHER" id="PTHR38460">
    <property type="entry name" value="TAUTOMERASE YOLI-RELATED"/>
    <property type="match status" value="1"/>
</dbReference>
<dbReference type="InterPro" id="IPR037479">
    <property type="entry name" value="Tauto_MSAD"/>
</dbReference>